<feature type="transmembrane region" description="Helical" evidence="8">
    <location>
        <begin position="28"/>
        <end position="53"/>
    </location>
</feature>
<evidence type="ECO:0000256" key="5">
    <source>
        <dbReference type="ARBA" id="ARBA00022801"/>
    </source>
</evidence>
<evidence type="ECO:0000256" key="3">
    <source>
        <dbReference type="ARBA" id="ARBA00022670"/>
    </source>
</evidence>
<evidence type="ECO:0000313" key="9">
    <source>
        <dbReference type="EMBL" id="RIE01263.1"/>
    </source>
</evidence>
<evidence type="ECO:0000256" key="8">
    <source>
        <dbReference type="SAM" id="Phobius"/>
    </source>
</evidence>
<dbReference type="GO" id="GO:0009372">
    <property type="term" value="P:quorum sensing"/>
    <property type="evidence" value="ECO:0007669"/>
    <property type="project" value="UniProtKB-KW"/>
</dbReference>
<reference evidence="9 10" key="1">
    <citation type="submission" date="2018-09" db="EMBL/GenBank/DDBJ databases">
        <title>Cohnella cavernae sp. nov., isolated from a karst cave.</title>
        <authorList>
            <person name="Zhu H."/>
        </authorList>
    </citation>
    <scope>NUCLEOTIDE SEQUENCE [LARGE SCALE GENOMIC DNA]</scope>
    <source>
        <strain evidence="9 10">K2E09-144</strain>
    </source>
</reference>
<dbReference type="GO" id="GO:0008233">
    <property type="term" value="F:peptidase activity"/>
    <property type="evidence" value="ECO:0007669"/>
    <property type="project" value="UniProtKB-KW"/>
</dbReference>
<name>A0A398CEW4_9BACL</name>
<keyword evidence="7 8" id="KW-0472">Membrane</keyword>
<proteinExistence type="predicted"/>
<evidence type="ECO:0000256" key="2">
    <source>
        <dbReference type="ARBA" id="ARBA00022654"/>
    </source>
</evidence>
<evidence type="ECO:0000256" key="7">
    <source>
        <dbReference type="ARBA" id="ARBA00023136"/>
    </source>
</evidence>
<evidence type="ECO:0000256" key="6">
    <source>
        <dbReference type="ARBA" id="ARBA00022989"/>
    </source>
</evidence>
<dbReference type="AlphaFoldDB" id="A0A398CEW4"/>
<keyword evidence="5" id="KW-0378">Hydrolase</keyword>
<dbReference type="GO" id="GO:0006508">
    <property type="term" value="P:proteolysis"/>
    <property type="evidence" value="ECO:0007669"/>
    <property type="project" value="UniProtKB-KW"/>
</dbReference>
<dbReference type="Proteomes" id="UP000266340">
    <property type="component" value="Unassembled WGS sequence"/>
</dbReference>
<keyword evidence="1" id="KW-1003">Cell membrane</keyword>
<keyword evidence="4 8" id="KW-0812">Transmembrane</keyword>
<evidence type="ECO:0000256" key="1">
    <source>
        <dbReference type="ARBA" id="ARBA00022475"/>
    </source>
</evidence>
<gene>
    <name evidence="9" type="ORF">D3H35_23020</name>
</gene>
<comment type="caution">
    <text evidence="9">The sequence shown here is derived from an EMBL/GenBank/DDBJ whole genome shotgun (WGS) entry which is preliminary data.</text>
</comment>
<protein>
    <submittedName>
        <fullName evidence="9">Uncharacterized protein</fullName>
    </submittedName>
</protein>
<organism evidence="9 10">
    <name type="scientific">Cohnella faecalis</name>
    <dbReference type="NCBI Taxonomy" id="2315694"/>
    <lineage>
        <taxon>Bacteria</taxon>
        <taxon>Bacillati</taxon>
        <taxon>Bacillota</taxon>
        <taxon>Bacilli</taxon>
        <taxon>Bacillales</taxon>
        <taxon>Paenibacillaceae</taxon>
        <taxon>Cohnella</taxon>
    </lineage>
</organism>
<dbReference type="Pfam" id="PF04647">
    <property type="entry name" value="AgrB"/>
    <property type="match status" value="1"/>
</dbReference>
<keyword evidence="10" id="KW-1185">Reference proteome</keyword>
<dbReference type="GO" id="GO:0016020">
    <property type="term" value="C:membrane"/>
    <property type="evidence" value="ECO:0007669"/>
    <property type="project" value="InterPro"/>
</dbReference>
<keyword evidence="2" id="KW-0673">Quorum sensing</keyword>
<dbReference type="EMBL" id="QXJM01000040">
    <property type="protein sequence ID" value="RIE01263.1"/>
    <property type="molecule type" value="Genomic_DNA"/>
</dbReference>
<keyword evidence="6 8" id="KW-1133">Transmembrane helix</keyword>
<evidence type="ECO:0000256" key="4">
    <source>
        <dbReference type="ARBA" id="ARBA00022692"/>
    </source>
</evidence>
<evidence type="ECO:0000313" key="10">
    <source>
        <dbReference type="Proteomes" id="UP000266340"/>
    </source>
</evidence>
<feature type="transmembrane region" description="Helical" evidence="8">
    <location>
        <begin position="60"/>
        <end position="78"/>
    </location>
</feature>
<keyword evidence="3" id="KW-0645">Protease</keyword>
<dbReference type="InterPro" id="IPR006741">
    <property type="entry name" value="AgrB"/>
</dbReference>
<accession>A0A398CEW4</accession>
<sequence length="81" mass="8377">MILINALALKLAFQLKEANPNHPASLDVLRYAIASIINTAGTAIVAIILSLLLGHFSGAALALISFAVLRMISGGVILNPA</sequence>